<dbReference type="Proteomes" id="UP000250321">
    <property type="component" value="Unassembled WGS sequence"/>
</dbReference>
<comment type="caution">
    <text evidence="1">The sequence shown here is derived from an EMBL/GenBank/DDBJ whole genome shotgun (WGS) entry which is preliminary data.</text>
</comment>
<organism evidence="1 2">
    <name type="scientific">Prunus yedoensis var. nudiflora</name>
    <dbReference type="NCBI Taxonomy" id="2094558"/>
    <lineage>
        <taxon>Eukaryota</taxon>
        <taxon>Viridiplantae</taxon>
        <taxon>Streptophyta</taxon>
        <taxon>Embryophyta</taxon>
        <taxon>Tracheophyta</taxon>
        <taxon>Spermatophyta</taxon>
        <taxon>Magnoliopsida</taxon>
        <taxon>eudicotyledons</taxon>
        <taxon>Gunneridae</taxon>
        <taxon>Pentapetalae</taxon>
        <taxon>rosids</taxon>
        <taxon>fabids</taxon>
        <taxon>Rosales</taxon>
        <taxon>Rosaceae</taxon>
        <taxon>Amygdaloideae</taxon>
        <taxon>Amygdaleae</taxon>
        <taxon>Prunus</taxon>
    </lineage>
</organism>
<evidence type="ECO:0000313" key="1">
    <source>
        <dbReference type="EMBL" id="PQM42561.1"/>
    </source>
</evidence>
<accession>A0A314UYS4</accession>
<gene>
    <name evidence="1" type="ORF">Pyn_16527</name>
</gene>
<dbReference type="EMBL" id="PJQY01002804">
    <property type="protein sequence ID" value="PQM42561.1"/>
    <property type="molecule type" value="Genomic_DNA"/>
</dbReference>
<name>A0A314UYS4_PRUYE</name>
<evidence type="ECO:0000313" key="2">
    <source>
        <dbReference type="Proteomes" id="UP000250321"/>
    </source>
</evidence>
<protein>
    <submittedName>
        <fullName evidence="1">Uncharacterized protein</fullName>
    </submittedName>
</protein>
<reference evidence="1 2" key="1">
    <citation type="submission" date="2018-02" db="EMBL/GenBank/DDBJ databases">
        <title>Draft genome of wild Prunus yedoensis var. nudiflora.</title>
        <authorList>
            <person name="Baek S."/>
            <person name="Kim J.-H."/>
            <person name="Choi K."/>
            <person name="Kim G.-B."/>
            <person name="Cho A."/>
            <person name="Jang H."/>
            <person name="Shin C.-H."/>
            <person name="Yu H.-J."/>
            <person name="Mun J.-H."/>
        </authorList>
    </citation>
    <scope>NUCLEOTIDE SEQUENCE [LARGE SCALE GENOMIC DNA]</scope>
    <source>
        <strain evidence="2">cv. Jeju island</strain>
        <tissue evidence="1">Leaf</tissue>
    </source>
</reference>
<dbReference type="AlphaFoldDB" id="A0A314UYS4"/>
<proteinExistence type="predicted"/>
<sequence>MAVMGYSLCIQQLGLCSLVCPKISTLNAEDLPVEISVVISITQWANEHAWGLSKQERHIQG</sequence>
<keyword evidence="2" id="KW-1185">Reference proteome</keyword>